<reference evidence="1" key="1">
    <citation type="submission" date="2023-10" db="EMBL/GenBank/DDBJ databases">
        <authorList>
            <person name="Chen Y."/>
            <person name="Shah S."/>
            <person name="Dougan E. K."/>
            <person name="Thang M."/>
            <person name="Chan C."/>
        </authorList>
    </citation>
    <scope>NUCLEOTIDE SEQUENCE [LARGE SCALE GENOMIC DNA]</scope>
</reference>
<gene>
    <name evidence="1" type="ORF">PCOR1329_LOCUS6042</name>
</gene>
<evidence type="ECO:0000313" key="1">
    <source>
        <dbReference type="EMBL" id="CAK0796754.1"/>
    </source>
</evidence>
<keyword evidence="2" id="KW-1185">Reference proteome</keyword>
<comment type="caution">
    <text evidence="1">The sequence shown here is derived from an EMBL/GenBank/DDBJ whole genome shotgun (WGS) entry which is preliminary data.</text>
</comment>
<organism evidence="1 2">
    <name type="scientific">Prorocentrum cordatum</name>
    <dbReference type="NCBI Taxonomy" id="2364126"/>
    <lineage>
        <taxon>Eukaryota</taxon>
        <taxon>Sar</taxon>
        <taxon>Alveolata</taxon>
        <taxon>Dinophyceae</taxon>
        <taxon>Prorocentrales</taxon>
        <taxon>Prorocentraceae</taxon>
        <taxon>Prorocentrum</taxon>
    </lineage>
</organism>
<sequence length="125" mass="13282">MAHRYARRFTVSPVTVACIAALVGRAARELPAAEAAGLAARVKRGLAHSRLRLAQCLDWANLPAAVAEALAPEVRPPAQPRRLASFGLPPGGVPRWAWRAHPQVVLVWCSARALEGALAGGVRLE</sequence>
<name>A0ABN9PY52_9DINO</name>
<accession>A0ABN9PY52</accession>
<feature type="non-terminal residue" evidence="1">
    <location>
        <position position="125"/>
    </location>
</feature>
<proteinExistence type="predicted"/>
<dbReference type="EMBL" id="CAUYUJ010001615">
    <property type="protein sequence ID" value="CAK0796754.1"/>
    <property type="molecule type" value="Genomic_DNA"/>
</dbReference>
<dbReference type="Proteomes" id="UP001189429">
    <property type="component" value="Unassembled WGS sequence"/>
</dbReference>
<protein>
    <submittedName>
        <fullName evidence="1">Uncharacterized protein</fullName>
    </submittedName>
</protein>
<evidence type="ECO:0000313" key="2">
    <source>
        <dbReference type="Proteomes" id="UP001189429"/>
    </source>
</evidence>